<protein>
    <submittedName>
        <fullName evidence="1">Uncharacterized protein</fullName>
    </submittedName>
</protein>
<dbReference type="PANTHER" id="PTHR40257">
    <property type="match status" value="1"/>
</dbReference>
<dbReference type="Gene3D" id="3.30.70.100">
    <property type="match status" value="1"/>
</dbReference>
<dbReference type="Proteomes" id="UP000616885">
    <property type="component" value="Unassembled WGS sequence"/>
</dbReference>
<dbReference type="AlphaFoldDB" id="A0A8H7NH81"/>
<reference evidence="1" key="1">
    <citation type="submission" date="2020-10" db="EMBL/GenBank/DDBJ databases">
        <title>High-Quality Genome Resource of Clonostachys rosea strain S41 by Oxford Nanopore Long-Read Sequencing.</title>
        <authorList>
            <person name="Wang H."/>
        </authorList>
    </citation>
    <scope>NUCLEOTIDE SEQUENCE</scope>
    <source>
        <strain evidence="1">S41</strain>
    </source>
</reference>
<gene>
    <name evidence="1" type="ORF">IM811_011325</name>
</gene>
<dbReference type="PANTHER" id="PTHR40257:SF1">
    <property type="entry name" value="DUF1330 DOMAIN-CONTAINING PROTEIN"/>
    <property type="match status" value="1"/>
</dbReference>
<organism evidence="1 2">
    <name type="scientific">Bionectria ochroleuca</name>
    <name type="common">Gliocladium roseum</name>
    <dbReference type="NCBI Taxonomy" id="29856"/>
    <lineage>
        <taxon>Eukaryota</taxon>
        <taxon>Fungi</taxon>
        <taxon>Dikarya</taxon>
        <taxon>Ascomycota</taxon>
        <taxon>Pezizomycotina</taxon>
        <taxon>Sordariomycetes</taxon>
        <taxon>Hypocreomycetidae</taxon>
        <taxon>Hypocreales</taxon>
        <taxon>Bionectriaceae</taxon>
        <taxon>Clonostachys</taxon>
    </lineage>
</organism>
<sequence>MFYQELTDALAAEKAIASIDPNKPIYMLNLLKFRPIAIYDPSSSPDILSLPPCTGQEAWQSRYVPTFFALPTMTGTRVPFTGKMVARVLGLQDEEWDEVALVKYENIGVFRNTIMSEEYQRTPVPHRVAALADARLFAFEFLGSI</sequence>
<accession>A0A8H7NH81</accession>
<name>A0A8H7NH81_BIOOC</name>
<evidence type="ECO:0000313" key="1">
    <source>
        <dbReference type="EMBL" id="KAF9755884.1"/>
    </source>
</evidence>
<dbReference type="EMBL" id="JADCTT010000003">
    <property type="protein sequence ID" value="KAF9755884.1"/>
    <property type="molecule type" value="Genomic_DNA"/>
</dbReference>
<comment type="caution">
    <text evidence="1">The sequence shown here is derived from an EMBL/GenBank/DDBJ whole genome shotgun (WGS) entry which is preliminary data.</text>
</comment>
<evidence type="ECO:0000313" key="2">
    <source>
        <dbReference type="Proteomes" id="UP000616885"/>
    </source>
</evidence>
<proteinExistence type="predicted"/>